<keyword evidence="1" id="KW-0560">Oxidoreductase</keyword>
<dbReference type="InterPro" id="IPR013154">
    <property type="entry name" value="ADH-like_N"/>
</dbReference>
<feature type="domain" description="Alcohol dehydrogenase-like N-terminal" evidence="2">
    <location>
        <begin position="15"/>
        <end position="47"/>
    </location>
</feature>
<dbReference type="Proteomes" id="UP000658690">
    <property type="component" value="Unassembled WGS sequence"/>
</dbReference>
<reference evidence="3 4" key="1">
    <citation type="submission" date="2019-10" db="EMBL/GenBank/DDBJ databases">
        <title>Description of Paenibacillus choica sp. nov.</title>
        <authorList>
            <person name="Carlier A."/>
            <person name="Qi S."/>
        </authorList>
    </citation>
    <scope>NUCLEOTIDE SEQUENCE [LARGE SCALE GENOMIC DNA]</scope>
    <source>
        <strain evidence="3 4">LMG 31460</strain>
    </source>
</reference>
<dbReference type="InterPro" id="IPR002328">
    <property type="entry name" value="ADH_Zn_CS"/>
</dbReference>
<dbReference type="PROSITE" id="PS00059">
    <property type="entry name" value="ADH_ZINC"/>
    <property type="match status" value="1"/>
</dbReference>
<keyword evidence="4" id="KW-1185">Reference proteome</keyword>
<dbReference type="EMBL" id="WHOC01000105">
    <property type="protein sequence ID" value="NOU88264.1"/>
    <property type="molecule type" value="Genomic_DNA"/>
</dbReference>
<dbReference type="Gene3D" id="3.90.180.10">
    <property type="entry name" value="Medium-chain alcohol dehydrogenases, catalytic domain"/>
    <property type="match status" value="1"/>
</dbReference>
<dbReference type="Pfam" id="PF08240">
    <property type="entry name" value="ADH_N"/>
    <property type="match status" value="1"/>
</dbReference>
<protein>
    <submittedName>
        <fullName evidence="3">Alcohol dehydrogenase catalytic domain-containing protein</fullName>
    </submittedName>
</protein>
<name>A0ABX1Z7K6_9BACL</name>
<dbReference type="SUPFAM" id="SSF50129">
    <property type="entry name" value="GroES-like"/>
    <property type="match status" value="1"/>
</dbReference>
<dbReference type="RefSeq" id="WP_171691289.1">
    <property type="nucleotide sequence ID" value="NZ_WHOC01000105.1"/>
</dbReference>
<evidence type="ECO:0000313" key="3">
    <source>
        <dbReference type="EMBL" id="NOU88264.1"/>
    </source>
</evidence>
<evidence type="ECO:0000313" key="4">
    <source>
        <dbReference type="Proteomes" id="UP000658690"/>
    </source>
</evidence>
<sequence>MGRWFASKSYLSFPFHYPRILGHELSGVIEHIGNYVEGLAVGDRVAIFRIVL</sequence>
<organism evidence="3 4">
    <name type="scientific">Paenibacillus germinis</name>
    <dbReference type="NCBI Taxonomy" id="2654979"/>
    <lineage>
        <taxon>Bacteria</taxon>
        <taxon>Bacillati</taxon>
        <taxon>Bacillota</taxon>
        <taxon>Bacilli</taxon>
        <taxon>Bacillales</taxon>
        <taxon>Paenibacillaceae</taxon>
        <taxon>Paenibacillus</taxon>
    </lineage>
</organism>
<evidence type="ECO:0000259" key="2">
    <source>
        <dbReference type="Pfam" id="PF08240"/>
    </source>
</evidence>
<gene>
    <name evidence="3" type="ORF">GC102_21215</name>
</gene>
<proteinExistence type="predicted"/>
<accession>A0ABX1Z7K6</accession>
<comment type="caution">
    <text evidence="3">The sequence shown here is derived from an EMBL/GenBank/DDBJ whole genome shotgun (WGS) entry which is preliminary data.</text>
</comment>
<evidence type="ECO:0000256" key="1">
    <source>
        <dbReference type="ARBA" id="ARBA00023002"/>
    </source>
</evidence>
<dbReference type="InterPro" id="IPR011032">
    <property type="entry name" value="GroES-like_sf"/>
</dbReference>